<dbReference type="GO" id="GO:0051241">
    <property type="term" value="P:negative regulation of multicellular organismal process"/>
    <property type="evidence" value="ECO:0007669"/>
    <property type="project" value="UniProtKB-ARBA"/>
</dbReference>
<dbReference type="GO" id="GO:0051240">
    <property type="term" value="P:positive regulation of multicellular organismal process"/>
    <property type="evidence" value="ECO:0007669"/>
    <property type="project" value="UniProtKB-ARBA"/>
</dbReference>
<dbReference type="PANTHER" id="PTHR12916:SF4">
    <property type="entry name" value="UNINFLATABLE, ISOFORM C"/>
    <property type="match status" value="1"/>
</dbReference>
<keyword evidence="4" id="KW-0677">Repeat</keyword>
<dbReference type="GO" id="GO:0003008">
    <property type="term" value="P:system process"/>
    <property type="evidence" value="ECO:0007669"/>
    <property type="project" value="UniProtKB-ARBA"/>
</dbReference>
<keyword evidence="2 7" id="KW-0245">EGF-like domain</keyword>
<feature type="disulfide bond" evidence="7">
    <location>
        <begin position="1139"/>
        <end position="1149"/>
    </location>
</feature>
<evidence type="ECO:0000256" key="8">
    <source>
        <dbReference type="SAM" id="Phobius"/>
    </source>
</evidence>
<feature type="domain" description="EGF-like" evidence="10">
    <location>
        <begin position="1265"/>
        <end position="1301"/>
    </location>
</feature>
<dbReference type="PROSITE" id="PS50026">
    <property type="entry name" value="EGF_3"/>
    <property type="match status" value="15"/>
</dbReference>
<feature type="disulfide bond" evidence="7">
    <location>
        <begin position="2401"/>
        <end position="2411"/>
    </location>
</feature>
<dbReference type="Proteomes" id="UP001249851">
    <property type="component" value="Unassembled WGS sequence"/>
</dbReference>
<feature type="disulfide bond" evidence="7">
    <location>
        <begin position="2422"/>
        <end position="2431"/>
    </location>
</feature>
<feature type="domain" description="Ig-like" evidence="11">
    <location>
        <begin position="1392"/>
        <end position="1486"/>
    </location>
</feature>
<dbReference type="Pfam" id="PF12661">
    <property type="entry name" value="hEGF"/>
    <property type="match status" value="3"/>
</dbReference>
<dbReference type="InterPro" id="IPR000152">
    <property type="entry name" value="EGF-type_Asp/Asn_hydroxyl_site"/>
</dbReference>
<feature type="domain" description="EGF-like" evidence="10">
    <location>
        <begin position="2587"/>
        <end position="2623"/>
    </location>
</feature>
<feature type="disulfide bond" evidence="7">
    <location>
        <begin position="2514"/>
        <end position="2524"/>
    </location>
</feature>
<feature type="domain" description="EGF-like" evidence="10">
    <location>
        <begin position="1341"/>
        <end position="1377"/>
    </location>
</feature>
<feature type="disulfide bond" evidence="7">
    <location>
        <begin position="2651"/>
        <end position="2660"/>
    </location>
</feature>
<feature type="domain" description="EGF-like" evidence="10">
    <location>
        <begin position="1184"/>
        <end position="1220"/>
    </location>
</feature>
<protein>
    <submittedName>
        <fullName evidence="12">Fibropellin-1</fullName>
    </submittedName>
</protein>
<keyword evidence="8" id="KW-1133">Transmembrane helix</keyword>
<dbReference type="InterPro" id="IPR009030">
    <property type="entry name" value="Growth_fac_rcpt_cys_sf"/>
</dbReference>
<dbReference type="FunFam" id="2.10.25.10:FF:000004">
    <property type="entry name" value="Neurogenic locus notch 1"/>
    <property type="match status" value="1"/>
</dbReference>
<feature type="domain" description="EGF-like" evidence="10">
    <location>
        <begin position="2510"/>
        <end position="2545"/>
    </location>
</feature>
<evidence type="ECO:0000313" key="12">
    <source>
        <dbReference type="EMBL" id="KAK2563308.1"/>
    </source>
</evidence>
<feature type="domain" description="EGF-like" evidence="10">
    <location>
        <begin position="1222"/>
        <end position="1258"/>
    </location>
</feature>
<feature type="disulfide bond" evidence="7">
    <location>
        <begin position="1329"/>
        <end position="1338"/>
    </location>
</feature>
<evidence type="ECO:0000313" key="13">
    <source>
        <dbReference type="Proteomes" id="UP001249851"/>
    </source>
</evidence>
<feature type="domain" description="EGF-like" evidence="10">
    <location>
        <begin position="2397"/>
        <end position="2432"/>
    </location>
</feature>
<feature type="disulfide bond" evidence="7">
    <location>
        <begin position="1160"/>
        <end position="1169"/>
    </location>
</feature>
<dbReference type="CDD" id="cd00054">
    <property type="entry name" value="EGF_CA"/>
    <property type="match status" value="14"/>
</dbReference>
<dbReference type="Pfam" id="PF00008">
    <property type="entry name" value="EGF"/>
    <property type="match status" value="7"/>
</dbReference>
<dbReference type="PROSITE" id="PS50835">
    <property type="entry name" value="IG_LIKE"/>
    <property type="match status" value="2"/>
</dbReference>
<dbReference type="PROSITE" id="PS01186">
    <property type="entry name" value="EGF_2"/>
    <property type="match status" value="15"/>
</dbReference>
<dbReference type="PANTHER" id="PTHR12916">
    <property type="entry name" value="CYTOCHROME C OXIDASE POLYPEPTIDE VIC-2"/>
    <property type="match status" value="1"/>
</dbReference>
<keyword evidence="6" id="KW-0325">Glycoprotein</keyword>
<keyword evidence="8" id="KW-0812">Transmembrane</keyword>
<dbReference type="Pfam" id="PF01390">
    <property type="entry name" value="SEA"/>
    <property type="match status" value="1"/>
</dbReference>
<feature type="disulfide bond" evidence="7">
    <location>
        <begin position="2613"/>
        <end position="2622"/>
    </location>
</feature>
<evidence type="ECO:0000256" key="9">
    <source>
        <dbReference type="SAM" id="SignalP"/>
    </source>
</evidence>
<dbReference type="InterPro" id="IPR007110">
    <property type="entry name" value="Ig-like_dom"/>
</dbReference>
<dbReference type="InterPro" id="IPR000082">
    <property type="entry name" value="SEA_dom"/>
</dbReference>
<feature type="domain" description="EGF-like" evidence="10">
    <location>
        <begin position="1135"/>
        <end position="1170"/>
    </location>
</feature>
<keyword evidence="3 9" id="KW-0732">Signal</keyword>
<dbReference type="InterPro" id="IPR018097">
    <property type="entry name" value="EGF_Ca-bd_CS"/>
</dbReference>
<feature type="chain" id="PRO_5042276117" evidence="9">
    <location>
        <begin position="22"/>
        <end position="2871"/>
    </location>
</feature>
<reference evidence="12" key="2">
    <citation type="journal article" date="2023" name="Science">
        <title>Genomic signatures of disease resistance in endangered staghorn corals.</title>
        <authorList>
            <person name="Vollmer S.V."/>
            <person name="Selwyn J.D."/>
            <person name="Despard B.A."/>
            <person name="Roesel C.L."/>
        </authorList>
    </citation>
    <scope>NUCLEOTIDE SEQUENCE</scope>
    <source>
        <strain evidence="12">K2</strain>
    </source>
</reference>
<feature type="disulfide bond" evidence="7">
    <location>
        <begin position="2348"/>
        <end position="2357"/>
    </location>
</feature>
<accession>A0AAD9QL48</accession>
<dbReference type="PROSITE" id="PS00010">
    <property type="entry name" value="ASX_HYDROXYL"/>
    <property type="match status" value="13"/>
</dbReference>
<feature type="domain" description="EGF-like" evidence="10">
    <location>
        <begin position="2472"/>
        <end position="2508"/>
    </location>
</feature>
<dbReference type="SUPFAM" id="SSF57196">
    <property type="entry name" value="EGF/Laminin"/>
    <property type="match status" value="13"/>
</dbReference>
<feature type="disulfide bond" evidence="7">
    <location>
        <begin position="1123"/>
        <end position="1132"/>
    </location>
</feature>
<dbReference type="SUPFAM" id="SSF57184">
    <property type="entry name" value="Growth factor receptor domain"/>
    <property type="match status" value="1"/>
</dbReference>
<keyword evidence="8" id="KW-0472">Membrane</keyword>
<dbReference type="InterPro" id="IPR058727">
    <property type="entry name" value="Helical_Vwde"/>
</dbReference>
<dbReference type="Pfam" id="PF18720">
    <property type="entry name" value="EGF_Tenascin"/>
    <property type="match status" value="2"/>
</dbReference>
<evidence type="ECO:0000256" key="5">
    <source>
        <dbReference type="ARBA" id="ARBA00023157"/>
    </source>
</evidence>
<keyword evidence="13" id="KW-1185">Reference proteome</keyword>
<feature type="disulfide bond" evidence="7">
    <location>
        <begin position="1367"/>
        <end position="1376"/>
    </location>
</feature>
<dbReference type="Pfam" id="PF26129">
    <property type="entry name" value="Vwde"/>
    <property type="match status" value="2"/>
</dbReference>
<feature type="domain" description="EGF-like" evidence="10">
    <location>
        <begin position="2434"/>
        <end position="2470"/>
    </location>
</feature>
<dbReference type="FunFam" id="2.10.25.10:FF:000122">
    <property type="entry name" value="Protein crumbs homolog 2"/>
    <property type="match status" value="1"/>
</dbReference>
<dbReference type="PROSITE" id="PS00022">
    <property type="entry name" value="EGF_1"/>
    <property type="match status" value="15"/>
</dbReference>
<feature type="domain" description="EGF-like" evidence="10">
    <location>
        <begin position="1303"/>
        <end position="1339"/>
    </location>
</feature>
<dbReference type="Gene3D" id="2.60.120.260">
    <property type="entry name" value="Galactose-binding domain-like"/>
    <property type="match status" value="2"/>
</dbReference>
<feature type="disulfide bond" evidence="7">
    <location>
        <begin position="2535"/>
        <end position="2544"/>
    </location>
</feature>
<dbReference type="SMART" id="SM00179">
    <property type="entry name" value="EGF_CA"/>
    <property type="match status" value="14"/>
</dbReference>
<feature type="disulfide bond" evidence="7">
    <location>
        <begin position="1291"/>
        <end position="1300"/>
    </location>
</feature>
<organism evidence="12 13">
    <name type="scientific">Acropora cervicornis</name>
    <name type="common">Staghorn coral</name>
    <dbReference type="NCBI Taxonomy" id="6130"/>
    <lineage>
        <taxon>Eukaryota</taxon>
        <taxon>Metazoa</taxon>
        <taxon>Cnidaria</taxon>
        <taxon>Anthozoa</taxon>
        <taxon>Hexacorallia</taxon>
        <taxon>Scleractinia</taxon>
        <taxon>Astrocoeniina</taxon>
        <taxon>Acroporidae</taxon>
        <taxon>Acropora</taxon>
    </lineage>
</organism>
<feature type="disulfide bond" evidence="7">
    <location>
        <begin position="2498"/>
        <end position="2507"/>
    </location>
</feature>
<feature type="disulfide bond" evidence="7">
    <location>
        <begin position="1210"/>
        <end position="1219"/>
    </location>
</feature>
<feature type="disulfide bond" evidence="7">
    <location>
        <begin position="1248"/>
        <end position="1257"/>
    </location>
</feature>
<feature type="signal peptide" evidence="9">
    <location>
        <begin position="1"/>
        <end position="21"/>
    </location>
</feature>
<keyword evidence="1" id="KW-0217">Developmental protein</keyword>
<sequence>MYRWFHLHYAVLVLVLGRVLGQQIPACKDNACCQKSSYIELNSSRRSIQSQWKSGQTPLCDRDHVTVSGWYRFTSFVGGKMPTSKVNINRCGTHYPIWLDGTTGAHPTRTTDPVANIKACINIWELRGGCFRHFTVGVKLCPGNFFVYYLQKITGCYAAYCAGDGQPCPYGQTGTSLSTCSALPQKFPSLYLGFPKISVKDEPENEIVSLLCIVPIHEKVRQWKNVSYEIEWYTDGKRSKFTEKPFCKPQNGQNQSSFPCPGDKEIHSLLNGTRSLNYYEPGQRITCKVKAKFTNNPLHPWSDTVTIQRPFFAGIHVSPTTLLISECKDPFFHEITLTPTIPVRRNSMEKVLSVTFYLPKGLWLVNKEKCSVQLEGTKSVTVKVGATCTTLYGLKKFSVITPKITNDPSESKFWGFFGLPTIWVTVLQKNQPLHKCMSVTDPHILVLHKVDGPQRWHDFYGHEEYLLYRNQERNFEVQTKQWACNRQGITCNCGVVIRDHNDLISFSCCGNPPKAHRDDFTPVSVDIPRKKCLAPGITITQLIKGFNTKYEVIVPTGIKVIVERNYWGIDVTIYTPRAKHSQNEAGLCTYSGNDGDITHLAWKYRLTASTSYFQTLPEEINKDARPFETSCACHETQDQALTTECEIDGIPVVSFIRDTTRTYNRIKMCDNKPVKTQKIKDIEGSDDFTHEDLKDLMDPLKSNESLWEGTPVVSKDNATQYCAERLLETKVGKLCAKLGTNVQALVNVCSADIEYTGDFSFAIGAVSVLINECQDLIIENMTVNTNETNNETKPAAMPPALEEVFRLLCPNDCTFNGKCVNGSCVCNKDYTADDCSISIYQRPTIKRIQSNGLCDKRKRPCEKTTVQGRDFLNSTNMTCHIREIEVVNSSWIPNKNETKYQGTMTDLLLVECLLPSLPVLRMRYNETIEGTPAAGLMISVSNNGIDKSSQELKMISFDSVCMDCNVSTGCTLKKNTCFINRYCFVPNEPNPSNWCQQCTPEISRNTWTRRQVNHPPNVTLESNYYVVYRENFKLLIEAVDPEGMPVTVSLMGGSPKKAMIRNNVLYWNVTTNQTTQFFFKATDACQASSTFNLTLTVVPCPCNNSGQCIPQEPRGQRNYRCQCPPGYTGQYCGTEMDECKSYPCLRGRCTDLLNNYSCSCYLGFEGRNCDVDKDICKSSPCVNDIDDCVNHTCTNGASCIDGINVYSCNCTAGFTGAYCETDIDECVSHTCANGASCVDGINAYSCKCAKGFSGASCDIGVLPLDIDDCVNHTCANGASCVDGINNYSCNCSVGFTGSSCETDIDDCLSHMCANAAACVDVINGYLCNCSAGFTGEYCETDINDCVNHTCENGAACLDGINNYACNCTTGFTGAYCETVLPQKFPSLYLGYPKISVKDEPENEIVSLLCIVPIHEKVRQWKNVTYEIEWYTDGKRSKFTEKPFCKPQNGQNQSSFPCPGDKEIHSLLNGTLSLNYYEPGQRITCKVKAKFTNHALHPWSDHVAMQQPFFAGINVSPTTLVISECTDPLFHNITLTPTIPVRRNSRGDFVSVTFYLPKGLWLVNKEKCSVQLEGTKPVTVQVGATCTMLYGLKKFSVITPKITNNLWDSRFWRAFGLPTIWLDSLNIECLILGDTNFNLAAARCDNDTCNLVTVLQKDQPVHKCLSVTDPHIRPLHKLTSPPPWRHFFGHEEYLLYRNKERNFEVQTKQWSCNRQGITCNCGVVIRDHNDLISFSCCGNPPKVYRDDFTPISVDIPRKKCLAPGITMTQLIKGVNSIYEVIVPTGIKVGVERNYWGIDVAIYTPRTKHSQDEAGLCTYSGNDVYITHHAWKYRLTASTSYFQTLPAEINKDARPFETSCACDETQDKALTTKCAIDGIPVDWPTDKSKHYNRIKMCDRNPEKDRKRRDIEGSDELTHEDFEVLMTPLKSNEHHREKRSVVSRDNATRYCTERLLETRVAKLCAKLGTNVQALVNVCSADIEYTGDFSFAIGAVSMLMNECEDVVIENVTINSNETNNVTKPTIPLALEKVLQLLCPNDCTFNGKCVNGSCVCNKDYTADDCSISVYQRPTITRIQSNGLCDRRKRPCEKTTVQGRDFLNSTNITCHLREIEIVNSSWIPNKNETKYRGTMTDLVLVECLLPSLPVLRMRFHETIEGTPAAGLMISVSNNGIDKSSQELQMISFDSVCMDCNVSAGCTLKKNACFINRYCFARNEPNPSDWCQQCIPEVNTSSWTKRQVNHPPNVTLESNYYVVYRENFKLPIEAVDPEGMPVTVSLQEGSPKKAMIWNNVLYWNVTTNQTTQFFFKARDACQASSTFNMTITVVPCPCNNSGQCVPQEPRGQRNYRCHCAAGYTGQYCSAEIDECASYPCLRGRCTDLLNNYSCSCYLGFEGRNCDDDIDYCESSPCVNGNCTDEVSGYTCNCLPGFSGFQCEVDINECNSSPCLNNGTCIDEVNSFNCHCLAGYTGHNCSVNMDECQSSPCINGGSCTDGINDFECACKAGFSGLRCEEDLNECLQVSCGNGNCSDRINNFSCLCNVGYTGRHCDVIITRCSNDSCYPGVPCMDKTAPITCGPCPSGFTGNGKNCKDIDDCVNHACTNGASCVDGINNYSCNCKAGFTGAHCKTDIDDCASHACANGASCVDGINSYSCKCTAGFQGAHCDIEYTKSYKIKLMANWNDELKDNNSEAFKDLKIMLEEEIMNKLRNTTNVIDVNVVSFSKGSIVAEFKLRFHKNDEPKEAFEMLKKEISDGNLGTLRVDPLSLEQIVPATKEPTMTVPTKKDVPYAITIGVSLGGLFVVVLCIIFFVRLCNNRNAADRGNPASDKKPPGKAFPDSEEYELKSVAVNNACVSVGEVSLGCDEQTTGFSNEGFQ</sequence>
<gene>
    <name evidence="12" type="ORF">P5673_013679</name>
</gene>
<comment type="caution">
    <text evidence="7">Lacks conserved residue(s) required for the propagation of feature annotation.</text>
</comment>
<feature type="disulfide bond" evidence="7">
    <location>
        <begin position="2460"/>
        <end position="2469"/>
    </location>
</feature>
<dbReference type="PROSITE" id="PS01187">
    <property type="entry name" value="EGF_CA"/>
    <property type="match status" value="4"/>
</dbReference>
<dbReference type="InterPro" id="IPR001881">
    <property type="entry name" value="EGF-like_Ca-bd_dom"/>
</dbReference>
<dbReference type="FunFam" id="2.10.25.10:FF:000080">
    <property type="entry name" value="Neurogenic locus notch 1"/>
    <property type="match status" value="4"/>
</dbReference>
<evidence type="ECO:0000256" key="1">
    <source>
        <dbReference type="ARBA" id="ARBA00022473"/>
    </source>
</evidence>
<evidence type="ECO:0000256" key="3">
    <source>
        <dbReference type="ARBA" id="ARBA00022729"/>
    </source>
</evidence>
<dbReference type="FunFam" id="2.10.25.10:FF:000143">
    <property type="entry name" value="Protein crumbs 1"/>
    <property type="match status" value="1"/>
</dbReference>
<name>A0AAD9QL48_ACRCE</name>
<feature type="domain" description="EGF-like" evidence="10">
    <location>
        <begin position="2321"/>
        <end position="2358"/>
    </location>
</feature>
<feature type="disulfide bond" evidence="7">
    <location>
        <begin position="2364"/>
        <end position="2374"/>
    </location>
</feature>
<evidence type="ECO:0000256" key="7">
    <source>
        <dbReference type="PROSITE-ProRule" id="PRU00076"/>
    </source>
</evidence>
<dbReference type="FunFam" id="2.10.25.10:FF:000123">
    <property type="entry name" value="Crumbs homolog 1 (Drosophila)"/>
    <property type="match status" value="2"/>
</dbReference>
<comment type="caution">
    <text evidence="12">The sequence shown here is derived from an EMBL/GenBank/DDBJ whole genome shotgun (WGS) entry which is preliminary data.</text>
</comment>
<dbReference type="SMART" id="SM00181">
    <property type="entry name" value="EGF"/>
    <property type="match status" value="18"/>
</dbReference>
<dbReference type="Gene3D" id="2.10.25.10">
    <property type="entry name" value="Laminin"/>
    <property type="match status" value="16"/>
</dbReference>
<feature type="domain" description="EGF-like" evidence="10">
    <location>
        <begin position="2360"/>
        <end position="2395"/>
    </location>
</feature>
<keyword evidence="5 7" id="KW-1015">Disulfide bond</keyword>
<dbReference type="GO" id="GO:0005509">
    <property type="term" value="F:calcium ion binding"/>
    <property type="evidence" value="ECO:0007669"/>
    <property type="project" value="InterPro"/>
</dbReference>
<dbReference type="InterPro" id="IPR000742">
    <property type="entry name" value="EGF"/>
</dbReference>
<dbReference type="InterPro" id="IPR041161">
    <property type="entry name" value="EGF_Tenascin"/>
</dbReference>
<feature type="transmembrane region" description="Helical" evidence="8">
    <location>
        <begin position="2784"/>
        <end position="2806"/>
    </location>
</feature>
<evidence type="ECO:0000256" key="2">
    <source>
        <dbReference type="ARBA" id="ARBA00022536"/>
    </source>
</evidence>
<dbReference type="EMBL" id="JARQWQ010000026">
    <property type="protein sequence ID" value="KAK2563308.1"/>
    <property type="molecule type" value="Genomic_DNA"/>
</dbReference>
<feature type="domain" description="EGF-like" evidence="10">
    <location>
        <begin position="1096"/>
        <end position="1133"/>
    </location>
</feature>
<evidence type="ECO:0000259" key="11">
    <source>
        <dbReference type="PROSITE" id="PS50835"/>
    </source>
</evidence>
<evidence type="ECO:0000256" key="6">
    <source>
        <dbReference type="ARBA" id="ARBA00023180"/>
    </source>
</evidence>
<feature type="disulfide bond" evidence="7">
    <location>
        <begin position="2385"/>
        <end position="2394"/>
    </location>
</feature>
<dbReference type="InterPro" id="IPR013032">
    <property type="entry name" value="EGF-like_CS"/>
</dbReference>
<evidence type="ECO:0000259" key="10">
    <source>
        <dbReference type="PROSITE" id="PS50026"/>
    </source>
</evidence>
<proteinExistence type="predicted"/>
<evidence type="ECO:0000256" key="4">
    <source>
        <dbReference type="ARBA" id="ARBA00022737"/>
    </source>
</evidence>
<dbReference type="FunFam" id="2.10.25.10:FF:000031">
    <property type="entry name" value="neurogenic locus notch homolog protein 3"/>
    <property type="match status" value="1"/>
</dbReference>
<feature type="domain" description="Ig-like" evidence="11">
    <location>
        <begin position="195"/>
        <end position="306"/>
    </location>
</feature>
<dbReference type="FunFam" id="2.10.25.10:FF:000321">
    <property type="entry name" value="Protein delta homolog 1"/>
    <property type="match status" value="1"/>
</dbReference>
<feature type="domain" description="EGF-like" evidence="10">
    <location>
        <begin position="2625"/>
        <end position="2661"/>
    </location>
</feature>
<reference evidence="12" key="1">
    <citation type="journal article" date="2023" name="G3 (Bethesda)">
        <title>Whole genome assembly and annotation of the endangered Caribbean coral Acropora cervicornis.</title>
        <authorList>
            <person name="Selwyn J.D."/>
            <person name="Vollmer S.V."/>
        </authorList>
    </citation>
    <scope>NUCLEOTIDE SEQUENCE</scope>
    <source>
        <strain evidence="12">K2</strain>
    </source>
</reference>